<protein>
    <submittedName>
        <fullName evidence="15">TonB-dependent receptor</fullName>
    </submittedName>
</protein>
<dbReference type="Pfam" id="PF00593">
    <property type="entry name" value="TonB_dep_Rec_b-barrel"/>
    <property type="match status" value="1"/>
</dbReference>
<name>A0A4Q6Y8I3_9SPHN</name>
<feature type="domain" description="TonB-dependent receptor-like beta-barrel" evidence="13">
    <location>
        <begin position="511"/>
        <end position="990"/>
    </location>
</feature>
<reference evidence="15 16" key="1">
    <citation type="submission" date="2019-02" db="EMBL/GenBank/DDBJ databases">
        <authorList>
            <person name="Li Y."/>
        </authorList>
    </citation>
    <scope>NUCLEOTIDE SEQUENCE [LARGE SCALE GENOMIC DNA]</scope>
    <source>
        <strain evidence="15 16">3-7</strain>
    </source>
</reference>
<evidence type="ECO:0000259" key="14">
    <source>
        <dbReference type="Pfam" id="PF07715"/>
    </source>
</evidence>
<evidence type="ECO:0000256" key="11">
    <source>
        <dbReference type="RuleBase" id="RU003357"/>
    </source>
</evidence>
<keyword evidence="4 9" id="KW-0812">Transmembrane</keyword>
<keyword evidence="8 9" id="KW-0998">Cell outer membrane</keyword>
<dbReference type="InterPro" id="IPR010917">
    <property type="entry name" value="TonB_rcpt_CS"/>
</dbReference>
<evidence type="ECO:0000256" key="6">
    <source>
        <dbReference type="ARBA" id="ARBA00023077"/>
    </source>
</evidence>
<evidence type="ECO:0000256" key="1">
    <source>
        <dbReference type="ARBA" id="ARBA00004571"/>
    </source>
</evidence>
<keyword evidence="3 9" id="KW-1134">Transmembrane beta strand</keyword>
<evidence type="ECO:0000256" key="9">
    <source>
        <dbReference type="PROSITE-ProRule" id="PRU01360"/>
    </source>
</evidence>
<keyword evidence="6 11" id="KW-0798">TonB box</keyword>
<dbReference type="EMBL" id="SGIS01000003">
    <property type="protein sequence ID" value="RZF65977.1"/>
    <property type="molecule type" value="Genomic_DNA"/>
</dbReference>
<evidence type="ECO:0000256" key="2">
    <source>
        <dbReference type="ARBA" id="ARBA00022448"/>
    </source>
</evidence>
<evidence type="ECO:0000256" key="12">
    <source>
        <dbReference type="SAM" id="MobiDB-lite"/>
    </source>
</evidence>
<dbReference type="InterPro" id="IPR000531">
    <property type="entry name" value="Beta-barrel_TonB"/>
</dbReference>
<dbReference type="Gene3D" id="2.170.130.10">
    <property type="entry name" value="TonB-dependent receptor, plug domain"/>
    <property type="match status" value="1"/>
</dbReference>
<keyword evidence="7 9" id="KW-0472">Membrane</keyword>
<dbReference type="SUPFAM" id="SSF56935">
    <property type="entry name" value="Porins"/>
    <property type="match status" value="1"/>
</dbReference>
<gene>
    <name evidence="15" type="ORF">EWE75_03010</name>
</gene>
<dbReference type="PANTHER" id="PTHR40980">
    <property type="entry name" value="PLUG DOMAIN-CONTAINING PROTEIN"/>
    <property type="match status" value="1"/>
</dbReference>
<evidence type="ECO:0000256" key="3">
    <source>
        <dbReference type="ARBA" id="ARBA00022452"/>
    </source>
</evidence>
<dbReference type="PROSITE" id="PS01156">
    <property type="entry name" value="TONB_DEPENDENT_REC_2"/>
    <property type="match status" value="1"/>
</dbReference>
<feature type="domain" description="TonB-dependent receptor plug" evidence="14">
    <location>
        <begin position="113"/>
        <end position="226"/>
    </location>
</feature>
<dbReference type="Proteomes" id="UP000292085">
    <property type="component" value="Unassembled WGS sequence"/>
</dbReference>
<dbReference type="NCBIfam" id="TIGR01782">
    <property type="entry name" value="TonB-Xanth-Caul"/>
    <property type="match status" value="1"/>
</dbReference>
<dbReference type="InterPro" id="IPR010104">
    <property type="entry name" value="TonB_rcpt_bac"/>
</dbReference>
<dbReference type="AlphaFoldDB" id="A0A4Q6Y8I3"/>
<evidence type="ECO:0000313" key="16">
    <source>
        <dbReference type="Proteomes" id="UP000292085"/>
    </source>
</evidence>
<dbReference type="InterPro" id="IPR037066">
    <property type="entry name" value="Plug_dom_sf"/>
</dbReference>
<dbReference type="Pfam" id="PF07715">
    <property type="entry name" value="Plug"/>
    <property type="match status" value="1"/>
</dbReference>
<proteinExistence type="inferred from homology"/>
<feature type="compositionally biased region" description="Basic residues" evidence="12">
    <location>
        <begin position="23"/>
        <end position="36"/>
    </location>
</feature>
<keyword evidence="2 9" id="KW-0813">Transport</keyword>
<dbReference type="InterPro" id="IPR012910">
    <property type="entry name" value="Plug_dom"/>
</dbReference>
<comment type="caution">
    <text evidence="15">The sequence shown here is derived from an EMBL/GenBank/DDBJ whole genome shotgun (WGS) entry which is preliminary data.</text>
</comment>
<dbReference type="PANTHER" id="PTHR40980:SF3">
    <property type="entry name" value="TONB-DEPENDENT RECEPTOR-LIKE BETA-BARREL DOMAIN-CONTAINING PROTEIN"/>
    <property type="match status" value="1"/>
</dbReference>
<evidence type="ECO:0000259" key="13">
    <source>
        <dbReference type="Pfam" id="PF00593"/>
    </source>
</evidence>
<dbReference type="Gene3D" id="2.40.170.20">
    <property type="entry name" value="TonB-dependent receptor, beta-barrel domain"/>
    <property type="match status" value="1"/>
</dbReference>
<feature type="region of interest" description="Disordered" evidence="12">
    <location>
        <begin position="1"/>
        <end position="43"/>
    </location>
</feature>
<evidence type="ECO:0000256" key="10">
    <source>
        <dbReference type="PROSITE-ProRule" id="PRU10144"/>
    </source>
</evidence>
<dbReference type="InterPro" id="IPR036942">
    <property type="entry name" value="Beta-barrel_TonB_sf"/>
</dbReference>
<evidence type="ECO:0000256" key="5">
    <source>
        <dbReference type="ARBA" id="ARBA00022729"/>
    </source>
</evidence>
<dbReference type="GO" id="GO:0009279">
    <property type="term" value="C:cell outer membrane"/>
    <property type="evidence" value="ECO:0007669"/>
    <property type="project" value="UniProtKB-SubCell"/>
</dbReference>
<comment type="subcellular location">
    <subcellularLocation>
        <location evidence="1 9">Cell outer membrane</location>
        <topology evidence="1 9">Multi-pass membrane protein</topology>
    </subcellularLocation>
</comment>
<sequence length="1024" mass="111107">MDRVPIQHVRRHASLCRGGRQVPLRRRQRTPTKSKNRGSGSMTNFFATRHRLGTRTSSLALMGLLAMPTAAIAQQAPATPPAAQPQDSTADTQTEDIVVTGFRQSLRSALNVKKQATGVVDGINASDIASFPDANLADSLQRIPGISIERDGGEGRQITVRGLSGDFSRTRLNGLESTIATTGSTLGAGINKGRSFDYSVLASELFNSIVVRKTQSAEIDEGSLGATVDLQTARPLDLPGFQAAISAQTAYYDINKSFAPRLAGSVSKTFADGRIGIMLSGAYSKRNVQEDAYSNTVLADFGDVNGGFCPIVPNTPVTPVDPLVGSKPVTNPCIPAPGQFPGSTPSAYNTVNRPNVFVPKLPGYGRFVNKEERMGFAGTLQAKPTDTTLITIDGVFARYKQRQNDLATNPISLNRANGTATAGLTAAQLTGRPNMKIRDAQVDANGQLVYGVFDDVDFSVTNSENRSTTTFYQAGINIDQKIGDTVDLHLQYGQSQSIFDNPYSRLVTFSRFDSDGFVYDARTSPTRPILSYGFDATNPNNWQFLNGYDNIREFTNKVTNRLHTAKGDLKWQVNDQFTVKVGGAYKRFNFISARQQRIASTTTIPTLGSAGLTIGDVSTAPISINTIGLPNGATSSFVVPNIGKIMDAFGVDCYCVNQYGDFRLGSLGTGAQGDNRSVQEEDVSPYLQFDFNMDLGSMALRGDAGIRYAHTHQYSEGFVGIGTPVNFTRNYEDWLPALNLALDITPKLTARFAAAKVMSRPSLSFLTPGGSISTANPPFSATVGNPQLDPYRATNLDASIEWYFQPGALLSVAYFHKDVSSFVQQISSITTYAAAGLPLELLTPSQDPNTTTTITSYANSAGGKIDGVEVQYQQPFTFLPGFLKHFGTILNYTHIKSNISYILTTNAAGPTFIRPLTNVSPNSANATLYYEDAKFSIRGSLAYRDEYLRTVPLRAGYADTTGSYSSTNFDMSASYKLTPHVTLTVDAINLTNQPTSYWDGEDRRDQQIYSSTGRQFFFGARYKF</sequence>
<dbReference type="InterPro" id="IPR039426">
    <property type="entry name" value="TonB-dep_rcpt-like"/>
</dbReference>
<keyword evidence="15" id="KW-0675">Receptor</keyword>
<evidence type="ECO:0000256" key="7">
    <source>
        <dbReference type="ARBA" id="ARBA00023136"/>
    </source>
</evidence>
<evidence type="ECO:0000256" key="4">
    <source>
        <dbReference type="ARBA" id="ARBA00022692"/>
    </source>
</evidence>
<dbReference type="CDD" id="cd01347">
    <property type="entry name" value="ligand_gated_channel"/>
    <property type="match status" value="1"/>
</dbReference>
<keyword evidence="16" id="KW-1185">Reference proteome</keyword>
<feature type="short sequence motif" description="TonB C-terminal box" evidence="10">
    <location>
        <begin position="1007"/>
        <end position="1024"/>
    </location>
</feature>
<accession>A0A4Q6Y8I3</accession>
<organism evidence="15 16">
    <name type="scientific">Sphingomonas populi</name>
    <dbReference type="NCBI Taxonomy" id="2484750"/>
    <lineage>
        <taxon>Bacteria</taxon>
        <taxon>Pseudomonadati</taxon>
        <taxon>Pseudomonadota</taxon>
        <taxon>Alphaproteobacteria</taxon>
        <taxon>Sphingomonadales</taxon>
        <taxon>Sphingomonadaceae</taxon>
        <taxon>Sphingomonas</taxon>
    </lineage>
</organism>
<keyword evidence="5" id="KW-0732">Signal</keyword>
<evidence type="ECO:0000313" key="15">
    <source>
        <dbReference type="EMBL" id="RZF65977.1"/>
    </source>
</evidence>
<dbReference type="PROSITE" id="PS52016">
    <property type="entry name" value="TONB_DEPENDENT_REC_3"/>
    <property type="match status" value="1"/>
</dbReference>
<dbReference type="OrthoDB" id="5476657at2"/>
<evidence type="ECO:0000256" key="8">
    <source>
        <dbReference type="ARBA" id="ARBA00023237"/>
    </source>
</evidence>
<comment type="similarity">
    <text evidence="9 11">Belongs to the TonB-dependent receptor family.</text>
</comment>